<keyword evidence="8" id="KW-1015">Disulfide bond</keyword>
<dbReference type="PANTHER" id="PTHR46708:SF12">
    <property type="entry name" value="TENASCIN N"/>
    <property type="match status" value="1"/>
</dbReference>
<evidence type="ECO:0000313" key="13">
    <source>
        <dbReference type="EMBL" id="KAJ1173132.1"/>
    </source>
</evidence>
<evidence type="ECO:0000256" key="3">
    <source>
        <dbReference type="ARBA" id="ARBA00022525"/>
    </source>
</evidence>
<dbReference type="GO" id="GO:0005615">
    <property type="term" value="C:extracellular space"/>
    <property type="evidence" value="ECO:0007669"/>
    <property type="project" value="TreeGrafter"/>
</dbReference>
<dbReference type="PROSITE" id="PS50853">
    <property type="entry name" value="FN3"/>
    <property type="match status" value="4"/>
</dbReference>
<dbReference type="Gene3D" id="2.60.40.10">
    <property type="entry name" value="Immunoglobulins"/>
    <property type="match status" value="4"/>
</dbReference>
<evidence type="ECO:0000256" key="8">
    <source>
        <dbReference type="ARBA" id="ARBA00023157"/>
    </source>
</evidence>
<dbReference type="CDD" id="cd00087">
    <property type="entry name" value="FReD"/>
    <property type="match status" value="1"/>
</dbReference>
<dbReference type="InterPro" id="IPR000742">
    <property type="entry name" value="EGF"/>
</dbReference>
<dbReference type="InterPro" id="IPR002181">
    <property type="entry name" value="Fibrinogen_a/b/g_C_dom"/>
</dbReference>
<dbReference type="SMART" id="SM00181">
    <property type="entry name" value="EGF"/>
    <property type="match status" value="4"/>
</dbReference>
<dbReference type="Gene3D" id="3.90.215.10">
    <property type="entry name" value="Gamma Fibrinogen, chain A, domain 1"/>
    <property type="match status" value="1"/>
</dbReference>
<keyword evidence="14" id="KW-1185">Reference proteome</keyword>
<dbReference type="PROSITE" id="PS01186">
    <property type="entry name" value="EGF_2"/>
    <property type="match status" value="1"/>
</dbReference>
<dbReference type="FunFam" id="3.90.215.10:FF:000001">
    <property type="entry name" value="Tenascin isoform 1"/>
    <property type="match status" value="1"/>
</dbReference>
<dbReference type="CDD" id="cd00054">
    <property type="entry name" value="EGF_CA"/>
    <property type="match status" value="2"/>
</dbReference>
<feature type="domain" description="Fibronectin type-III" evidence="11">
    <location>
        <begin position="530"/>
        <end position="615"/>
    </location>
</feature>
<comment type="subcellular location">
    <subcellularLocation>
        <location evidence="1">Secreted</location>
        <location evidence="1">Extracellular space</location>
        <location evidence="1">Extracellular matrix</location>
    </subcellularLocation>
</comment>
<dbReference type="AlphaFoldDB" id="A0AAV7TB82"/>
<dbReference type="InterPro" id="IPR013783">
    <property type="entry name" value="Ig-like_fold"/>
</dbReference>
<dbReference type="InterPro" id="IPR003961">
    <property type="entry name" value="FN3_dom"/>
</dbReference>
<dbReference type="InterPro" id="IPR036116">
    <property type="entry name" value="FN3_sf"/>
</dbReference>
<evidence type="ECO:0000256" key="4">
    <source>
        <dbReference type="ARBA" id="ARBA00022530"/>
    </source>
</evidence>
<sequence length="852" mass="94819">MNFWGALIYPTWILLFLVFQEASSEPILDSNCTSERGVTFSHFYKIDLPKTSQLQVDTEEPSLKDDPLVLLGGDGGEEQNIVFRHNIRVQTPKADCESSSGFLALLARFEKLEMELKGIQESCSSSGCCGAQGLSTMCSGHGTYLRDSCGCRCDEGWEGDDCSRRSCPNNCGGHGRCVDGVCVCDEPYTGEACGELLCRNGCSGNGVCIDGRCQCREGFTGEDCSELRCPGDCGGNGFCDGGECFCEEGFTGLDCSAILGVQNLRLIRSAEESLTVGWDQVMEVDYYLLRYYVAGEEFLAKQIRLTKEQLEYEIQSLIPGTLYYILLYQVKKGLSSEPGELQATTEMSGLGTLWVAGETENSLEVEWENPATQVDYYKLSYSTLQGPATEVVVQRSQDPKTSYIIRGLAPSTVYQILVWAVRGEREGKRSSTSGTTEIDSPTNLVVNRVTEDTASLSWNKVLALIDRYMISYTSAEGQTQEVAVGKEKSSTTVTGLKPGMEYTFNVWAEKGSKRSKRATTRGTTEIDPPKNLRASEVTQTSSVLTWTPPAAQIDGYILTYEKPDGTSKEVTLGLVRRFLLEGLERGVKYTIYLVAFRTEKKSRRATATFTTVSLLYKHPADCSQARQNGNTTSGMYTIYLGGDVSKPMEVYCDMSTDGGGWIVFQRRNSGKVDFYKKWRNYVDGFGDPRDEFWIGLDKLHELTNKSSVHYELRVDLRTADDLAYAQYDVFQVASSKDKYKLTVNGYKGTAGDALTYHNGWKFTTYDKDNDIALSNCAMTHKGAFWYKNCHLANPNGNYGDNVHSQGVNWEPWKGHEFSIPFIEMKIRPHASTTKPTLMRKKRSMAGKRQHGM</sequence>
<dbReference type="Pfam" id="PF00147">
    <property type="entry name" value="Fibrinogen_C"/>
    <property type="match status" value="1"/>
</dbReference>
<dbReference type="PROSITE" id="PS00022">
    <property type="entry name" value="EGF_1"/>
    <property type="match status" value="1"/>
</dbReference>
<dbReference type="GO" id="GO:0030155">
    <property type="term" value="P:regulation of cell adhesion"/>
    <property type="evidence" value="ECO:0007669"/>
    <property type="project" value="TreeGrafter"/>
</dbReference>
<keyword evidence="5" id="KW-0245">EGF-like domain</keyword>
<evidence type="ECO:0000256" key="9">
    <source>
        <dbReference type="ARBA" id="ARBA00023180"/>
    </source>
</evidence>
<comment type="similarity">
    <text evidence="2">Belongs to the tenascin family.</text>
</comment>
<dbReference type="CDD" id="cd00063">
    <property type="entry name" value="FN3"/>
    <property type="match status" value="4"/>
</dbReference>
<dbReference type="GO" id="GO:0098966">
    <property type="term" value="C:perisynaptic extracellular matrix"/>
    <property type="evidence" value="ECO:0007669"/>
    <property type="project" value="TreeGrafter"/>
</dbReference>
<evidence type="ECO:0008006" key="15">
    <source>
        <dbReference type="Google" id="ProtNLM"/>
    </source>
</evidence>
<dbReference type="InterPro" id="IPR050991">
    <property type="entry name" value="ECM_Regulatory_Proteins"/>
</dbReference>
<evidence type="ECO:0000256" key="6">
    <source>
        <dbReference type="ARBA" id="ARBA00022729"/>
    </source>
</evidence>
<evidence type="ECO:0000256" key="7">
    <source>
        <dbReference type="ARBA" id="ARBA00022737"/>
    </source>
</evidence>
<dbReference type="InterPro" id="IPR014716">
    <property type="entry name" value="Fibrinogen_a/b/g_C_1"/>
</dbReference>
<keyword evidence="6 10" id="KW-0732">Signal</keyword>
<dbReference type="SUPFAM" id="SSF49265">
    <property type="entry name" value="Fibronectin type III"/>
    <property type="match status" value="3"/>
</dbReference>
<dbReference type="FunFam" id="2.60.40.10:FF:000099">
    <property type="entry name" value="Fibronectin 1"/>
    <property type="match status" value="2"/>
</dbReference>
<keyword evidence="9" id="KW-0325">Glycoprotein</keyword>
<keyword evidence="7" id="KW-0677">Repeat</keyword>
<feature type="signal peptide" evidence="10">
    <location>
        <begin position="1"/>
        <end position="24"/>
    </location>
</feature>
<dbReference type="PANTHER" id="PTHR46708">
    <property type="entry name" value="TENASCIN"/>
    <property type="match status" value="1"/>
</dbReference>
<feature type="domain" description="Fibronectin type-III" evidence="11">
    <location>
        <begin position="349"/>
        <end position="439"/>
    </location>
</feature>
<gene>
    <name evidence="13" type="ORF">NDU88_004973</name>
</gene>
<proteinExistence type="inferred from homology"/>
<feature type="domain" description="Fibronectin type-III" evidence="11">
    <location>
        <begin position="260"/>
        <end position="347"/>
    </location>
</feature>
<evidence type="ECO:0000256" key="2">
    <source>
        <dbReference type="ARBA" id="ARBA00008673"/>
    </source>
</evidence>
<reference evidence="13" key="1">
    <citation type="journal article" date="2022" name="bioRxiv">
        <title>Sequencing and chromosome-scale assembly of the giantPleurodeles waltlgenome.</title>
        <authorList>
            <person name="Brown T."/>
            <person name="Elewa A."/>
            <person name="Iarovenko S."/>
            <person name="Subramanian E."/>
            <person name="Araus A.J."/>
            <person name="Petzold A."/>
            <person name="Susuki M."/>
            <person name="Suzuki K.-i.T."/>
            <person name="Hayashi T."/>
            <person name="Toyoda A."/>
            <person name="Oliveira C."/>
            <person name="Osipova E."/>
            <person name="Leigh N.D."/>
            <person name="Simon A."/>
            <person name="Yun M.H."/>
        </authorList>
    </citation>
    <scope>NUCLEOTIDE SEQUENCE</scope>
    <source>
        <strain evidence="13">20211129_DDA</strain>
        <tissue evidence="13">Liver</tissue>
    </source>
</reference>
<dbReference type="SMART" id="SM00060">
    <property type="entry name" value="FN3"/>
    <property type="match status" value="4"/>
</dbReference>
<dbReference type="Pfam" id="PF25024">
    <property type="entry name" value="EGF_TEN"/>
    <property type="match status" value="1"/>
</dbReference>
<evidence type="ECO:0000259" key="11">
    <source>
        <dbReference type="PROSITE" id="PS50853"/>
    </source>
</evidence>
<evidence type="ECO:0000313" key="14">
    <source>
        <dbReference type="Proteomes" id="UP001066276"/>
    </source>
</evidence>
<protein>
    <recommendedName>
        <fullName evidence="15">Tenascin-N</fullName>
    </recommendedName>
</protein>
<dbReference type="SUPFAM" id="SSF56496">
    <property type="entry name" value="Fibrinogen C-terminal domain-like"/>
    <property type="match status" value="1"/>
</dbReference>
<evidence type="ECO:0000256" key="1">
    <source>
        <dbReference type="ARBA" id="ARBA00004498"/>
    </source>
</evidence>
<dbReference type="SMART" id="SM00186">
    <property type="entry name" value="FBG"/>
    <property type="match status" value="1"/>
</dbReference>
<dbReference type="EMBL" id="JANPWB010000007">
    <property type="protein sequence ID" value="KAJ1173132.1"/>
    <property type="molecule type" value="Genomic_DNA"/>
</dbReference>
<evidence type="ECO:0000256" key="5">
    <source>
        <dbReference type="ARBA" id="ARBA00022536"/>
    </source>
</evidence>
<organism evidence="13 14">
    <name type="scientific">Pleurodeles waltl</name>
    <name type="common">Iberian ribbed newt</name>
    <dbReference type="NCBI Taxonomy" id="8319"/>
    <lineage>
        <taxon>Eukaryota</taxon>
        <taxon>Metazoa</taxon>
        <taxon>Chordata</taxon>
        <taxon>Craniata</taxon>
        <taxon>Vertebrata</taxon>
        <taxon>Euteleostomi</taxon>
        <taxon>Amphibia</taxon>
        <taxon>Batrachia</taxon>
        <taxon>Caudata</taxon>
        <taxon>Salamandroidea</taxon>
        <taxon>Salamandridae</taxon>
        <taxon>Pleurodelinae</taxon>
        <taxon>Pleurodeles</taxon>
    </lineage>
</organism>
<feature type="domain" description="Fibrinogen C-terminal" evidence="12">
    <location>
        <begin position="613"/>
        <end position="830"/>
    </location>
</feature>
<keyword evidence="3" id="KW-0964">Secreted</keyword>
<dbReference type="Proteomes" id="UP001066276">
    <property type="component" value="Chromosome 4_1"/>
</dbReference>
<dbReference type="Pfam" id="PF00041">
    <property type="entry name" value="fn3"/>
    <property type="match status" value="3"/>
</dbReference>
<name>A0AAV7TB82_PLEWA</name>
<comment type="caution">
    <text evidence="13">The sequence shown here is derived from an EMBL/GenBank/DDBJ whole genome shotgun (WGS) entry which is preliminary data.</text>
</comment>
<accession>A0AAV7TB82</accession>
<feature type="chain" id="PRO_5043395296" description="Tenascin-N" evidence="10">
    <location>
        <begin position="25"/>
        <end position="852"/>
    </location>
</feature>
<dbReference type="PROSITE" id="PS51406">
    <property type="entry name" value="FIBRINOGEN_C_2"/>
    <property type="match status" value="1"/>
</dbReference>
<dbReference type="FunFam" id="2.10.25.10:FF:000001">
    <property type="entry name" value="Tenascin C"/>
    <property type="match status" value="2"/>
</dbReference>
<keyword evidence="4" id="KW-0272">Extracellular matrix</keyword>
<feature type="domain" description="Fibronectin type-III" evidence="11">
    <location>
        <begin position="440"/>
        <end position="529"/>
    </location>
</feature>
<dbReference type="NCBIfam" id="NF040941">
    <property type="entry name" value="GGGWT_bact"/>
    <property type="match status" value="1"/>
</dbReference>
<evidence type="ECO:0000256" key="10">
    <source>
        <dbReference type="SAM" id="SignalP"/>
    </source>
</evidence>
<dbReference type="InterPro" id="IPR036056">
    <property type="entry name" value="Fibrinogen-like_C"/>
</dbReference>
<dbReference type="Gene3D" id="2.10.25.10">
    <property type="entry name" value="Laminin"/>
    <property type="match status" value="3"/>
</dbReference>
<evidence type="ECO:0000259" key="12">
    <source>
        <dbReference type="PROSITE" id="PS51406"/>
    </source>
</evidence>